<accession>A0A7H5A4N2</accession>
<sequence>MQRRINTLCPYTLKSLDEVDCNGEHVLLAGLGVPDSFTVNASTQANKDVNKLLDEPFLSMGMIRFLSSISGVRSRSGEVKPFFSGVAEDIDEPVLVKLSPGEVVFKIQKPVKHDQDNNINAVVGYSDEVNDTLEKVTKKYTAKGFKIEAFELTSHETKVAMRLEMDLNLLSFQFVKTAYLTMVYLYGDDGINCVAGNEIRRRLLNKIPFNSQIEGLGTLEWDNNLIPILPDVHKNKHVIACINIGCDVLCAISLFGVFNKVLIFKNEKINESDLLGCVFNIDFRQRKITRENFAERILNNFYS</sequence>
<evidence type="ECO:0000313" key="1">
    <source>
        <dbReference type="EMBL" id="EWF84143.1"/>
    </source>
</evidence>
<proteinExistence type="predicted"/>
<protein>
    <submittedName>
        <fullName evidence="1">Uncharacterized protein</fullName>
    </submittedName>
</protein>
<organism evidence="1 2">
    <name type="scientific">Klebsiella michiganensis</name>
    <dbReference type="NCBI Taxonomy" id="1134687"/>
    <lineage>
        <taxon>Bacteria</taxon>
        <taxon>Pseudomonadati</taxon>
        <taxon>Pseudomonadota</taxon>
        <taxon>Gammaproteobacteria</taxon>
        <taxon>Enterobacterales</taxon>
        <taxon>Enterobacteriaceae</taxon>
        <taxon>Klebsiella/Raoultella group</taxon>
        <taxon>Klebsiella</taxon>
    </lineage>
</organism>
<gene>
    <name evidence="1" type="ORF">L373_04174</name>
</gene>
<reference evidence="1 2" key="1">
    <citation type="submission" date="2014-01" db="EMBL/GenBank/DDBJ databases">
        <title>The Genome Sequence of Klebsiella oxytoca MGH 27.</title>
        <authorList>
            <consortium name="The Broad Institute Genomics Platform"/>
            <consortium name="The Broad Institute Genome Sequencing Center for Infectious Disease"/>
            <person name="Murphy C."/>
            <person name="Cosimi L."/>
            <person name="Cerqueira G."/>
            <person name="Feldgarden M."/>
            <person name="Earl A."/>
            <person name="Hung D."/>
            <person name="Onderdonk A.B."/>
            <person name="Ferraro M.J."/>
            <person name="Hooper D."/>
            <person name="Dekker J."/>
            <person name="O'Brien T."/>
            <person name="Huang S."/>
            <person name="Quan V."/>
            <person name="Ernst C."/>
            <person name="Delaney M."/>
            <person name="DuBois A."/>
            <person name="Kim D.S."/>
            <person name="Young S.K."/>
            <person name="Zeng Q."/>
            <person name="Gargeya S."/>
            <person name="Fitzgerald M."/>
            <person name="Abouelleil A."/>
            <person name="Alvarado L."/>
            <person name="Berlin A.M."/>
            <person name="Chapman S.B."/>
            <person name="Gainer-Dewar J."/>
            <person name="Goldberg J."/>
            <person name="Gnerre S."/>
            <person name="Griggs A."/>
            <person name="Gujja S."/>
            <person name="Hansen M."/>
            <person name="Howarth C."/>
            <person name="Imamovic A."/>
            <person name="Ireland A."/>
            <person name="Larimer J."/>
            <person name="McCowan C."/>
            <person name="Murphy C."/>
            <person name="Pearson M."/>
            <person name="Poon T.W."/>
            <person name="Priest M."/>
            <person name="Roberts A."/>
            <person name="Saif S."/>
            <person name="Shea T."/>
            <person name="Sykes S."/>
            <person name="Wortman J."/>
            <person name="Nusbaum C."/>
            <person name="Birren B."/>
        </authorList>
    </citation>
    <scope>NUCLEOTIDE SEQUENCE [LARGE SCALE GENOMIC DNA]</scope>
    <source>
        <strain evidence="1 2">MGH 27</strain>
    </source>
</reference>
<comment type="caution">
    <text evidence="1">The sequence shown here is derived from an EMBL/GenBank/DDBJ whole genome shotgun (WGS) entry which is preliminary data.</text>
</comment>
<dbReference type="RefSeq" id="WP_032743300.1">
    <property type="nucleotide sequence ID" value="NZ_KK036986.1"/>
</dbReference>
<dbReference type="AlphaFoldDB" id="A0A7H5A4N2"/>
<name>A0A7H5A4N2_9ENTR</name>
<evidence type="ECO:0000313" key="2">
    <source>
        <dbReference type="Proteomes" id="UP000020202"/>
    </source>
</evidence>
<dbReference type="EMBL" id="JCNZ01000015">
    <property type="protein sequence ID" value="EWF84143.1"/>
    <property type="molecule type" value="Genomic_DNA"/>
</dbReference>
<dbReference type="Proteomes" id="UP000020202">
    <property type="component" value="Unassembled WGS sequence"/>
</dbReference>